<comment type="similarity">
    <text evidence="1">Belongs to the D-isomer specific 2-hydroxyacid dehydrogenase family.</text>
</comment>
<dbReference type="InterPro" id="IPR050418">
    <property type="entry name" value="D-iso_2-hydroxyacid_DH_PdxB"/>
</dbReference>
<evidence type="ECO:0000259" key="5">
    <source>
        <dbReference type="Pfam" id="PF02826"/>
    </source>
</evidence>
<keyword evidence="2" id="KW-0560">Oxidoreductase</keyword>
<dbReference type="GO" id="GO:0016616">
    <property type="term" value="F:oxidoreductase activity, acting on the CH-OH group of donors, NAD or NADP as acceptor"/>
    <property type="evidence" value="ECO:0007669"/>
    <property type="project" value="InterPro"/>
</dbReference>
<dbReference type="AlphaFoldDB" id="X0RQZ2"/>
<evidence type="ECO:0000256" key="1">
    <source>
        <dbReference type="ARBA" id="ARBA00005854"/>
    </source>
</evidence>
<dbReference type="EMBL" id="BARS01006616">
    <property type="protein sequence ID" value="GAF71203.1"/>
    <property type="molecule type" value="Genomic_DNA"/>
</dbReference>
<evidence type="ECO:0000259" key="4">
    <source>
        <dbReference type="Pfam" id="PF00389"/>
    </source>
</evidence>
<accession>X0RQZ2</accession>
<name>X0RQZ2_9ZZZZ</name>
<feature type="non-terminal residue" evidence="6">
    <location>
        <position position="1"/>
    </location>
</feature>
<feature type="domain" description="D-isomer specific 2-hydroxyacid dehydrogenase catalytic" evidence="4">
    <location>
        <begin position="2"/>
        <end position="246"/>
    </location>
</feature>
<dbReference type="PROSITE" id="PS00671">
    <property type="entry name" value="D_2_HYDROXYACID_DH_3"/>
    <property type="match status" value="1"/>
</dbReference>
<evidence type="ECO:0008006" key="7">
    <source>
        <dbReference type="Google" id="ProtNLM"/>
    </source>
</evidence>
<reference evidence="6" key="1">
    <citation type="journal article" date="2014" name="Front. Microbiol.">
        <title>High frequency of phylogenetically diverse reductive dehalogenase-homologous genes in deep subseafloor sedimentary metagenomes.</title>
        <authorList>
            <person name="Kawai M."/>
            <person name="Futagami T."/>
            <person name="Toyoda A."/>
            <person name="Takaki Y."/>
            <person name="Nishi S."/>
            <person name="Hori S."/>
            <person name="Arai W."/>
            <person name="Tsubouchi T."/>
            <person name="Morono Y."/>
            <person name="Uchiyama I."/>
            <person name="Ito T."/>
            <person name="Fujiyama A."/>
            <person name="Inagaki F."/>
            <person name="Takami H."/>
        </authorList>
    </citation>
    <scope>NUCLEOTIDE SEQUENCE</scope>
    <source>
        <strain evidence="6">Expedition CK06-06</strain>
    </source>
</reference>
<organism evidence="6">
    <name type="scientific">marine sediment metagenome</name>
    <dbReference type="NCBI Taxonomy" id="412755"/>
    <lineage>
        <taxon>unclassified sequences</taxon>
        <taxon>metagenomes</taxon>
        <taxon>ecological metagenomes</taxon>
    </lineage>
</organism>
<dbReference type="Pfam" id="PF02826">
    <property type="entry name" value="2-Hacid_dh_C"/>
    <property type="match status" value="1"/>
</dbReference>
<dbReference type="InterPro" id="IPR036291">
    <property type="entry name" value="NAD(P)-bd_dom_sf"/>
</dbReference>
<feature type="domain" description="D-isomer specific 2-hydroxyacid dehydrogenase NAD-binding" evidence="5">
    <location>
        <begin position="36"/>
        <end position="214"/>
    </location>
</feature>
<dbReference type="SUPFAM" id="SSF52283">
    <property type="entry name" value="Formate/glycerate dehydrogenase catalytic domain-like"/>
    <property type="match status" value="1"/>
</dbReference>
<dbReference type="InterPro" id="IPR006140">
    <property type="entry name" value="D-isomer_DH_NAD-bd"/>
</dbReference>
<dbReference type="InterPro" id="IPR029753">
    <property type="entry name" value="D-isomer_DH_CS"/>
</dbReference>
<dbReference type="InterPro" id="IPR043322">
    <property type="entry name" value="CtBP"/>
</dbReference>
<evidence type="ECO:0000256" key="3">
    <source>
        <dbReference type="ARBA" id="ARBA00023027"/>
    </source>
</evidence>
<dbReference type="PANTHER" id="PTHR43761:SF1">
    <property type="entry name" value="D-ISOMER SPECIFIC 2-HYDROXYACID DEHYDROGENASE CATALYTIC DOMAIN-CONTAINING PROTEIN-RELATED"/>
    <property type="match status" value="1"/>
</dbReference>
<protein>
    <recommendedName>
        <fullName evidence="7">D-isomer specific 2-hydroxyacid dehydrogenase NAD-binding domain-containing protein</fullName>
    </recommendedName>
</protein>
<gene>
    <name evidence="6" type="ORF">S01H1_12865</name>
</gene>
<dbReference type="PROSITE" id="PS00065">
    <property type="entry name" value="D_2_HYDROXYACID_DH_1"/>
    <property type="match status" value="1"/>
</dbReference>
<dbReference type="Gene3D" id="3.40.50.720">
    <property type="entry name" value="NAD(P)-binding Rossmann-like Domain"/>
    <property type="match status" value="2"/>
</dbReference>
<evidence type="ECO:0000256" key="2">
    <source>
        <dbReference type="ARBA" id="ARBA00023002"/>
    </source>
</evidence>
<dbReference type="CDD" id="cd05299">
    <property type="entry name" value="CtBP_dh"/>
    <property type="match status" value="1"/>
</dbReference>
<sequence>YGVGYENLDVDAATDNNIIIVNIPHYGTEEVSTHAITLLLACIRKLVFLDKSIKQGRWGEGRRAMAPIESIYGQILGIVGTGHIGRMTARKAQCFGLKTIGYDPYVDKTLAKEHGITLVSLPELLKESDYVCAHCLLSKETWHIIGEEEFKQMKPTAYLINTSRGPVVDEAALTKALQEKWIAGAGLDVFEKEPIDPDSPLLKMENVIVSPHVAGYSDASSKRQLRTVGQEVVRVLSGQWPESVVNKTVKPKINLVGKP</sequence>
<dbReference type="FunFam" id="3.40.50.720:FF:000203">
    <property type="entry name" value="D-3-phosphoglycerate dehydrogenase (SerA)"/>
    <property type="match status" value="1"/>
</dbReference>
<evidence type="ECO:0000313" key="6">
    <source>
        <dbReference type="EMBL" id="GAF71203.1"/>
    </source>
</evidence>
<dbReference type="InterPro" id="IPR029752">
    <property type="entry name" value="D-isomer_DH_CS1"/>
</dbReference>
<comment type="caution">
    <text evidence="6">The sequence shown here is derived from an EMBL/GenBank/DDBJ whole genome shotgun (WGS) entry which is preliminary data.</text>
</comment>
<proteinExistence type="inferred from homology"/>
<keyword evidence="3" id="KW-0520">NAD</keyword>
<dbReference type="Pfam" id="PF00389">
    <property type="entry name" value="2-Hacid_dh"/>
    <property type="match status" value="1"/>
</dbReference>
<dbReference type="SUPFAM" id="SSF51735">
    <property type="entry name" value="NAD(P)-binding Rossmann-fold domains"/>
    <property type="match status" value="1"/>
</dbReference>
<dbReference type="GO" id="GO:0003714">
    <property type="term" value="F:transcription corepressor activity"/>
    <property type="evidence" value="ECO:0007669"/>
    <property type="project" value="InterPro"/>
</dbReference>
<dbReference type="GO" id="GO:0051287">
    <property type="term" value="F:NAD binding"/>
    <property type="evidence" value="ECO:0007669"/>
    <property type="project" value="InterPro"/>
</dbReference>
<dbReference type="PANTHER" id="PTHR43761">
    <property type="entry name" value="D-ISOMER SPECIFIC 2-HYDROXYACID DEHYDROGENASE FAMILY PROTEIN (AFU_ORTHOLOGUE AFUA_1G13630)"/>
    <property type="match status" value="1"/>
</dbReference>
<dbReference type="InterPro" id="IPR006139">
    <property type="entry name" value="D-isomer_2_OHA_DH_cat_dom"/>
</dbReference>